<gene>
    <name evidence="4" type="ORF">MNVI_29140</name>
</gene>
<evidence type="ECO:0000256" key="1">
    <source>
        <dbReference type="SAM" id="MobiDB-lite"/>
    </source>
</evidence>
<evidence type="ECO:0000259" key="3">
    <source>
        <dbReference type="Pfam" id="PF13559"/>
    </source>
</evidence>
<organism evidence="4 5">
    <name type="scientific">Mycobacterium noviomagense</name>
    <dbReference type="NCBI Taxonomy" id="459858"/>
    <lineage>
        <taxon>Bacteria</taxon>
        <taxon>Bacillati</taxon>
        <taxon>Actinomycetota</taxon>
        <taxon>Actinomycetes</taxon>
        <taxon>Mycobacteriales</taxon>
        <taxon>Mycobacteriaceae</taxon>
        <taxon>Mycobacterium</taxon>
    </lineage>
</organism>
<feature type="transmembrane region" description="Helical" evidence="2">
    <location>
        <begin position="68"/>
        <end position="91"/>
    </location>
</feature>
<name>A0A7I7PGA7_9MYCO</name>
<dbReference type="InterPro" id="IPR025403">
    <property type="entry name" value="TgpA-like_C"/>
</dbReference>
<keyword evidence="2" id="KW-1133">Transmembrane helix</keyword>
<dbReference type="Proteomes" id="UP000466894">
    <property type="component" value="Chromosome"/>
</dbReference>
<feature type="transmembrane region" description="Helical" evidence="2">
    <location>
        <begin position="38"/>
        <end position="56"/>
    </location>
</feature>
<dbReference type="KEGG" id="mnv:MNVI_29140"/>
<feature type="transmembrane region" description="Helical" evidence="2">
    <location>
        <begin position="122"/>
        <end position="140"/>
    </location>
</feature>
<sequence>MLAIQTADVQVWGNADAATASGNRLSGVPMRDKATGRAVAVIVLLMVVAASLRGYIPEHGRAPRQTSSPLSMVIVMALLTVTLAIMVIALITRLQEPRKTATGAGALPDALGGGRGRPSWRVVLVALAVLVVWLAIVWALTRLLAGHDTVQLGPQPPQPSSTPKPPANSTIPPPSRHEGGRDVLGYLAASTVTLVVLLAAAAAFGFRRQRRIAAPFVPTEKPPKPAPKAAQTLARAAELGLAEIGDLSREPREAIIACYAAMEGELAHFPDAVPQAFDTPTEVLARAVDHHALHADNAAQLVNLFAEARFSPHVMNERHREVAVQALQLVLAELRSAA</sequence>
<feature type="domain" description="Protein-glutamine gamma-glutamyltransferase-like C-terminal" evidence="3">
    <location>
        <begin position="258"/>
        <end position="328"/>
    </location>
</feature>
<keyword evidence="2" id="KW-0812">Transmembrane</keyword>
<dbReference type="Pfam" id="PF13559">
    <property type="entry name" value="DUF4129"/>
    <property type="match status" value="1"/>
</dbReference>
<evidence type="ECO:0000313" key="5">
    <source>
        <dbReference type="Proteomes" id="UP000466894"/>
    </source>
</evidence>
<dbReference type="EMBL" id="AP022583">
    <property type="protein sequence ID" value="BBY07596.1"/>
    <property type="molecule type" value="Genomic_DNA"/>
</dbReference>
<accession>A0A7I7PGA7</accession>
<feature type="region of interest" description="Disordered" evidence="1">
    <location>
        <begin position="151"/>
        <end position="176"/>
    </location>
</feature>
<evidence type="ECO:0000256" key="2">
    <source>
        <dbReference type="SAM" id="Phobius"/>
    </source>
</evidence>
<protein>
    <recommendedName>
        <fullName evidence="3">Protein-glutamine gamma-glutamyltransferase-like C-terminal domain-containing protein</fullName>
    </recommendedName>
</protein>
<feature type="transmembrane region" description="Helical" evidence="2">
    <location>
        <begin position="183"/>
        <end position="206"/>
    </location>
</feature>
<evidence type="ECO:0000313" key="4">
    <source>
        <dbReference type="EMBL" id="BBY07596.1"/>
    </source>
</evidence>
<dbReference type="AlphaFoldDB" id="A0A7I7PGA7"/>
<feature type="compositionally biased region" description="Pro residues" evidence="1">
    <location>
        <begin position="154"/>
        <end position="174"/>
    </location>
</feature>
<reference evidence="4 5" key="1">
    <citation type="journal article" date="2019" name="Emerg. Microbes Infect.">
        <title>Comprehensive subspecies identification of 175 nontuberculous mycobacteria species based on 7547 genomic profiles.</title>
        <authorList>
            <person name="Matsumoto Y."/>
            <person name="Kinjo T."/>
            <person name="Motooka D."/>
            <person name="Nabeya D."/>
            <person name="Jung N."/>
            <person name="Uechi K."/>
            <person name="Horii T."/>
            <person name="Iida T."/>
            <person name="Fujita J."/>
            <person name="Nakamura S."/>
        </authorList>
    </citation>
    <scope>NUCLEOTIDE SEQUENCE [LARGE SCALE GENOMIC DNA]</scope>
    <source>
        <strain evidence="4 5">JCM 16367</strain>
    </source>
</reference>
<keyword evidence="2" id="KW-0472">Membrane</keyword>
<proteinExistence type="predicted"/>